<dbReference type="InterPro" id="IPR036612">
    <property type="entry name" value="KH_dom_type_1_sf"/>
</dbReference>
<evidence type="ECO:0000256" key="3">
    <source>
        <dbReference type="ARBA" id="ARBA00007841"/>
    </source>
</evidence>
<evidence type="ECO:0000256" key="5">
    <source>
        <dbReference type="ARBA" id="ARBA00022552"/>
    </source>
</evidence>
<accession>A0AAW1DQV0</accession>
<evidence type="ECO:0000313" key="13">
    <source>
        <dbReference type="Proteomes" id="UP001461498"/>
    </source>
</evidence>
<dbReference type="GO" id="GO:0000177">
    <property type="term" value="C:cytoplasmic exosome (RNase complex)"/>
    <property type="evidence" value="ECO:0007669"/>
    <property type="project" value="TreeGrafter"/>
</dbReference>
<proteinExistence type="inferred from homology"/>
<evidence type="ECO:0000256" key="2">
    <source>
        <dbReference type="ARBA" id="ARBA00004604"/>
    </source>
</evidence>
<dbReference type="GO" id="GO:0071034">
    <property type="term" value="P:CUT catabolic process"/>
    <property type="evidence" value="ECO:0007669"/>
    <property type="project" value="TreeGrafter"/>
</dbReference>
<dbReference type="SUPFAM" id="SSF50249">
    <property type="entry name" value="Nucleic acid-binding proteins"/>
    <property type="match status" value="1"/>
</dbReference>
<dbReference type="Gene3D" id="3.30.1370.10">
    <property type="entry name" value="K Homology domain, type 1"/>
    <property type="match status" value="1"/>
</dbReference>
<reference evidence="12 13" key="1">
    <citation type="submission" date="2022-12" db="EMBL/GenBank/DDBJ databases">
        <title>Chromosome-level genome assembly of true bugs.</title>
        <authorList>
            <person name="Ma L."/>
            <person name="Li H."/>
        </authorList>
    </citation>
    <scope>NUCLEOTIDE SEQUENCE [LARGE SCALE GENOMIC DNA]</scope>
    <source>
        <strain evidence="12">Lab_2022b</strain>
    </source>
</reference>
<dbReference type="GO" id="GO:0071038">
    <property type="term" value="P:TRAMP-dependent tRNA surveillance pathway"/>
    <property type="evidence" value="ECO:0007669"/>
    <property type="project" value="TreeGrafter"/>
</dbReference>
<feature type="domain" description="K Homology" evidence="11">
    <location>
        <begin position="102"/>
        <end position="149"/>
    </location>
</feature>
<evidence type="ECO:0000256" key="7">
    <source>
        <dbReference type="ARBA" id="ARBA00022884"/>
    </source>
</evidence>
<dbReference type="FunFam" id="3.30.1370.10:FF:000038">
    <property type="entry name" value="exosome complex component RRP40"/>
    <property type="match status" value="1"/>
</dbReference>
<dbReference type="Pfam" id="PF15985">
    <property type="entry name" value="KH_6"/>
    <property type="match status" value="1"/>
</dbReference>
<gene>
    <name evidence="12" type="ORF">O3M35_001356</name>
</gene>
<dbReference type="GO" id="GO:0003723">
    <property type="term" value="F:RNA binding"/>
    <property type="evidence" value="ECO:0007669"/>
    <property type="project" value="UniProtKB-KW"/>
</dbReference>
<dbReference type="AlphaFoldDB" id="A0AAW1DQV0"/>
<sequence length="182" mass="20137">MPNLFWVNCLQKRYISVRDESVVGVVTKKSGDYYKVDIGSSDQAMLYYLSFEGATKKYRPDVNVGDIIYGRLVVSSPDMEPEIVCINSNGRKGDLGVLPPGGFLFSVSLNLVRKILNPDCVILLENLGRVFPHECAIGMNGNIWIKSEDITTTIAIANSILKAEIMSVPEIKQFSSQLLKSS</sequence>
<dbReference type="CDD" id="cd05790">
    <property type="entry name" value="S1_Rrp40"/>
    <property type="match status" value="1"/>
</dbReference>
<evidence type="ECO:0000256" key="6">
    <source>
        <dbReference type="ARBA" id="ARBA00022835"/>
    </source>
</evidence>
<protein>
    <recommendedName>
        <fullName evidence="10">Exosome complex component RRP40</fullName>
    </recommendedName>
    <alternativeName>
        <fullName evidence="9">Ribosomal RNA-processing protein 40</fullName>
    </alternativeName>
</protein>
<keyword evidence="7" id="KW-0694">RNA-binding</keyword>
<dbReference type="PANTHER" id="PTHR21321:SF1">
    <property type="entry name" value="EXOSOME COMPLEX COMPONENT RRP40"/>
    <property type="match status" value="1"/>
</dbReference>
<keyword evidence="6" id="KW-0271">Exosome</keyword>
<organism evidence="12 13">
    <name type="scientific">Rhynocoris fuscipes</name>
    <dbReference type="NCBI Taxonomy" id="488301"/>
    <lineage>
        <taxon>Eukaryota</taxon>
        <taxon>Metazoa</taxon>
        <taxon>Ecdysozoa</taxon>
        <taxon>Arthropoda</taxon>
        <taxon>Hexapoda</taxon>
        <taxon>Insecta</taxon>
        <taxon>Pterygota</taxon>
        <taxon>Neoptera</taxon>
        <taxon>Paraneoptera</taxon>
        <taxon>Hemiptera</taxon>
        <taxon>Heteroptera</taxon>
        <taxon>Panheteroptera</taxon>
        <taxon>Cimicomorpha</taxon>
        <taxon>Reduviidae</taxon>
        <taxon>Harpactorinae</taxon>
        <taxon>Harpactorini</taxon>
        <taxon>Rhynocoris</taxon>
    </lineage>
</organism>
<dbReference type="EMBL" id="JAPXFL010000001">
    <property type="protein sequence ID" value="KAK9513086.1"/>
    <property type="molecule type" value="Genomic_DNA"/>
</dbReference>
<evidence type="ECO:0000256" key="4">
    <source>
        <dbReference type="ARBA" id="ARBA00022490"/>
    </source>
</evidence>
<dbReference type="Pfam" id="PF21262">
    <property type="entry name" value="RRP40_S1"/>
    <property type="match status" value="1"/>
</dbReference>
<keyword evidence="4" id="KW-0963">Cytoplasm</keyword>
<comment type="similarity">
    <text evidence="3">Belongs to the RRP40 family.</text>
</comment>
<comment type="caution">
    <text evidence="12">The sequence shown here is derived from an EMBL/GenBank/DDBJ whole genome shotgun (WGS) entry which is preliminary data.</text>
</comment>
<evidence type="ECO:0000256" key="8">
    <source>
        <dbReference type="ARBA" id="ARBA00023242"/>
    </source>
</evidence>
<dbReference type="GO" id="GO:0005730">
    <property type="term" value="C:nucleolus"/>
    <property type="evidence" value="ECO:0007669"/>
    <property type="project" value="UniProtKB-SubCell"/>
</dbReference>
<dbReference type="GO" id="GO:0000176">
    <property type="term" value="C:nuclear exosome (RNase complex)"/>
    <property type="evidence" value="ECO:0007669"/>
    <property type="project" value="TreeGrafter"/>
</dbReference>
<name>A0AAW1DQV0_9HEMI</name>
<dbReference type="InterPro" id="IPR049469">
    <property type="entry name" value="RRP40_KH-I"/>
</dbReference>
<keyword evidence="5" id="KW-0698">rRNA processing</keyword>
<dbReference type="GO" id="GO:0071035">
    <property type="term" value="P:nuclear polyadenylation-dependent rRNA catabolic process"/>
    <property type="evidence" value="ECO:0007669"/>
    <property type="project" value="TreeGrafter"/>
</dbReference>
<dbReference type="GO" id="GO:0000467">
    <property type="term" value="P:exonucleolytic trimming to generate mature 3'-end of 5.8S rRNA from tricistronic rRNA transcript (SSU-rRNA, 5.8S rRNA, LSU-rRNA)"/>
    <property type="evidence" value="ECO:0007669"/>
    <property type="project" value="TreeGrafter"/>
</dbReference>
<evidence type="ECO:0000256" key="1">
    <source>
        <dbReference type="ARBA" id="ARBA00004496"/>
    </source>
</evidence>
<evidence type="ECO:0000256" key="10">
    <source>
        <dbReference type="ARBA" id="ARBA00069899"/>
    </source>
</evidence>
<dbReference type="GO" id="GO:0010468">
    <property type="term" value="P:regulation of gene expression"/>
    <property type="evidence" value="ECO:0007669"/>
    <property type="project" value="UniProtKB-ARBA"/>
</dbReference>
<dbReference type="GO" id="GO:0034475">
    <property type="term" value="P:U4 snRNA 3'-end processing"/>
    <property type="evidence" value="ECO:0007669"/>
    <property type="project" value="TreeGrafter"/>
</dbReference>
<dbReference type="InterPro" id="IPR037319">
    <property type="entry name" value="Rrp40_S1"/>
</dbReference>
<evidence type="ECO:0000313" key="12">
    <source>
        <dbReference type="EMBL" id="KAK9513086.1"/>
    </source>
</evidence>
<dbReference type="Gene3D" id="2.40.50.140">
    <property type="entry name" value="Nucleic acid-binding proteins"/>
    <property type="match status" value="1"/>
</dbReference>
<keyword evidence="8" id="KW-0539">Nucleus</keyword>
<dbReference type="Proteomes" id="UP001461498">
    <property type="component" value="Unassembled WGS sequence"/>
</dbReference>
<dbReference type="SUPFAM" id="SSF54791">
    <property type="entry name" value="Eukaryotic type KH-domain (KH-domain type I)"/>
    <property type="match status" value="1"/>
</dbReference>
<dbReference type="FunFam" id="2.40.50.140:FF:000112">
    <property type="entry name" value="Exosome complex component RRP40"/>
    <property type="match status" value="1"/>
</dbReference>
<evidence type="ECO:0000259" key="11">
    <source>
        <dbReference type="Pfam" id="PF15985"/>
    </source>
</evidence>
<dbReference type="CDD" id="cd22526">
    <property type="entry name" value="KH-I_Rrp40"/>
    <property type="match status" value="1"/>
</dbReference>
<dbReference type="InterPro" id="IPR004088">
    <property type="entry name" value="KH_dom_type_1"/>
</dbReference>
<dbReference type="InterPro" id="IPR012340">
    <property type="entry name" value="NA-bd_OB-fold"/>
</dbReference>
<comment type="subcellular location">
    <subcellularLocation>
        <location evidence="1">Cytoplasm</location>
    </subcellularLocation>
    <subcellularLocation>
        <location evidence="2">Nucleus</location>
        <location evidence="2">Nucleolus</location>
    </subcellularLocation>
</comment>
<dbReference type="PANTHER" id="PTHR21321">
    <property type="entry name" value="PNAS-3 RELATED"/>
    <property type="match status" value="1"/>
</dbReference>
<dbReference type="GO" id="GO:0071051">
    <property type="term" value="P:poly(A)-dependent snoRNA 3'-end processing"/>
    <property type="evidence" value="ECO:0007669"/>
    <property type="project" value="TreeGrafter"/>
</dbReference>
<keyword evidence="13" id="KW-1185">Reference proteome</keyword>
<evidence type="ECO:0000256" key="9">
    <source>
        <dbReference type="ARBA" id="ARBA00030615"/>
    </source>
</evidence>
<dbReference type="InterPro" id="IPR026699">
    <property type="entry name" value="Exosome_RNA_bind1/RRP40/RRP4"/>
</dbReference>